<evidence type="ECO:0000256" key="4">
    <source>
        <dbReference type="ARBA" id="ARBA00023125"/>
    </source>
</evidence>
<dbReference type="InterPro" id="IPR044607">
    <property type="entry name" value="RKD-like"/>
</dbReference>
<evidence type="ECO:0000313" key="10">
    <source>
        <dbReference type="Proteomes" id="UP001152484"/>
    </source>
</evidence>
<dbReference type="PANTHER" id="PTHR46373">
    <property type="entry name" value="PROTEIN RKD4"/>
    <property type="match status" value="1"/>
</dbReference>
<feature type="compositionally biased region" description="Low complexity" evidence="7">
    <location>
        <begin position="101"/>
        <end position="114"/>
    </location>
</feature>
<keyword evidence="6" id="KW-0539">Nucleus</keyword>
<keyword evidence="5" id="KW-0804">Transcription</keyword>
<evidence type="ECO:0000256" key="3">
    <source>
        <dbReference type="ARBA" id="ARBA00023054"/>
    </source>
</evidence>
<evidence type="ECO:0000256" key="2">
    <source>
        <dbReference type="ARBA" id="ARBA00023015"/>
    </source>
</evidence>
<comment type="caution">
    <text evidence="9">The sequence shown here is derived from an EMBL/GenBank/DDBJ whole genome shotgun (WGS) entry which is preliminary data.</text>
</comment>
<organism evidence="9 10">
    <name type="scientific">Cuscuta europaea</name>
    <name type="common">European dodder</name>
    <dbReference type="NCBI Taxonomy" id="41803"/>
    <lineage>
        <taxon>Eukaryota</taxon>
        <taxon>Viridiplantae</taxon>
        <taxon>Streptophyta</taxon>
        <taxon>Embryophyta</taxon>
        <taxon>Tracheophyta</taxon>
        <taxon>Spermatophyta</taxon>
        <taxon>Magnoliopsida</taxon>
        <taxon>eudicotyledons</taxon>
        <taxon>Gunneridae</taxon>
        <taxon>Pentapetalae</taxon>
        <taxon>asterids</taxon>
        <taxon>lamiids</taxon>
        <taxon>Solanales</taxon>
        <taxon>Convolvulaceae</taxon>
        <taxon>Cuscuteae</taxon>
        <taxon>Cuscuta</taxon>
        <taxon>Cuscuta subgen. Cuscuta</taxon>
    </lineage>
</organism>
<protein>
    <recommendedName>
        <fullName evidence="8">RWP-RK domain-containing protein</fullName>
    </recommendedName>
</protein>
<dbReference type="GO" id="GO:0003700">
    <property type="term" value="F:DNA-binding transcription factor activity"/>
    <property type="evidence" value="ECO:0007669"/>
    <property type="project" value="InterPro"/>
</dbReference>
<keyword evidence="4" id="KW-0238">DNA-binding</keyword>
<dbReference type="PANTHER" id="PTHR46373:SF20">
    <property type="entry name" value="PROTEIN RKD1"/>
    <property type="match status" value="1"/>
</dbReference>
<dbReference type="PROSITE" id="PS51519">
    <property type="entry name" value="RWP_RK"/>
    <property type="match status" value="1"/>
</dbReference>
<evidence type="ECO:0000259" key="8">
    <source>
        <dbReference type="PROSITE" id="PS51519"/>
    </source>
</evidence>
<feature type="domain" description="RWP-RK" evidence="8">
    <location>
        <begin position="127"/>
        <end position="215"/>
    </location>
</feature>
<keyword evidence="10" id="KW-1185">Reference proteome</keyword>
<dbReference type="GO" id="GO:0003677">
    <property type="term" value="F:DNA binding"/>
    <property type="evidence" value="ECO:0007669"/>
    <property type="project" value="UniProtKB-KW"/>
</dbReference>
<evidence type="ECO:0000256" key="7">
    <source>
        <dbReference type="SAM" id="MobiDB-lite"/>
    </source>
</evidence>
<proteinExistence type="predicted"/>
<reference evidence="9" key="1">
    <citation type="submission" date="2022-07" db="EMBL/GenBank/DDBJ databases">
        <authorList>
            <person name="Macas J."/>
            <person name="Novak P."/>
            <person name="Neumann P."/>
        </authorList>
    </citation>
    <scope>NUCLEOTIDE SEQUENCE</scope>
</reference>
<feature type="region of interest" description="Disordered" evidence="7">
    <location>
        <begin position="99"/>
        <end position="144"/>
    </location>
</feature>
<name>A0A9P0ZA02_CUSEU</name>
<dbReference type="EMBL" id="CAMAPE010000029">
    <property type="protein sequence ID" value="CAH9092620.1"/>
    <property type="molecule type" value="Genomic_DNA"/>
</dbReference>
<accession>A0A9P0ZA02</accession>
<dbReference type="InterPro" id="IPR003035">
    <property type="entry name" value="RWP-RK_dom"/>
</dbReference>
<sequence length="326" mass="36463">MQGDGHDHHHQSCFDEYSFPPMDMLLFNDPITSPFGIINPTQISTDHGCSLFHRDLKYKDPFGEKEQKMMLLNGDEYGSISKVEIPNQRSNDEEDKNIFINNDHQNTNNNNVDGNNKKGRKVNNVESKSSSPKNNNINNNNSLSKMLSRETLSKYFYMPITKAAKELNVGLTLLKKRCRELGIRRWPHRKLMSLQTLIANVQELVKGGEDGKVREVLELLENQMKEIVECPDTEMEEKTKKLRQACFKANYKKRKLVIGGGGGETNLQHPNASAAASMSSASGVYNFSGGAAGVDATAAADYYYEEDPEINSLLHCFSSSSSSSTP</sequence>
<dbReference type="OrthoDB" id="6270329at2759"/>
<keyword evidence="2" id="KW-0805">Transcription regulation</keyword>
<keyword evidence="3" id="KW-0175">Coiled coil</keyword>
<evidence type="ECO:0000256" key="6">
    <source>
        <dbReference type="ARBA" id="ARBA00023242"/>
    </source>
</evidence>
<gene>
    <name evidence="9" type="ORF">CEURO_LOCUS12025</name>
</gene>
<feature type="compositionally biased region" description="Low complexity" evidence="7">
    <location>
        <begin position="122"/>
        <end position="144"/>
    </location>
</feature>
<dbReference type="Proteomes" id="UP001152484">
    <property type="component" value="Unassembled WGS sequence"/>
</dbReference>
<evidence type="ECO:0000313" key="9">
    <source>
        <dbReference type="EMBL" id="CAH9092620.1"/>
    </source>
</evidence>
<dbReference type="Pfam" id="PF02042">
    <property type="entry name" value="RWP-RK"/>
    <property type="match status" value="1"/>
</dbReference>
<comment type="function">
    <text evidence="1">Putative transcription factor.</text>
</comment>
<dbReference type="AlphaFoldDB" id="A0A9P0ZA02"/>
<evidence type="ECO:0000256" key="5">
    <source>
        <dbReference type="ARBA" id="ARBA00023163"/>
    </source>
</evidence>
<evidence type="ECO:0000256" key="1">
    <source>
        <dbReference type="ARBA" id="ARBA00004049"/>
    </source>
</evidence>